<comment type="caution">
    <text evidence="2">The sequence shown here is derived from an EMBL/GenBank/DDBJ whole genome shotgun (WGS) entry which is preliminary data.</text>
</comment>
<proteinExistence type="predicted"/>
<dbReference type="Proteomes" id="UP000266861">
    <property type="component" value="Unassembled WGS sequence"/>
</dbReference>
<feature type="domain" description="ORC1/DEAH AAA+ ATPase" evidence="1">
    <location>
        <begin position="135"/>
        <end position="275"/>
    </location>
</feature>
<accession>A0A397HBH7</accession>
<evidence type="ECO:0000313" key="3">
    <source>
        <dbReference type="Proteomes" id="UP000266861"/>
    </source>
</evidence>
<dbReference type="PANTHER" id="PTHR36168:SF1">
    <property type="entry name" value="ORC1-LIKE AAA ATPASE DOMAIN-CONTAINING PROTEIN"/>
    <property type="match status" value="1"/>
</dbReference>
<dbReference type="PANTHER" id="PTHR36168">
    <property type="entry name" value="CHROMOSOME 1, WHOLE GENOME SHOTGUN SEQUENCE"/>
    <property type="match status" value="1"/>
</dbReference>
<evidence type="ECO:0000313" key="2">
    <source>
        <dbReference type="EMBL" id="RHZ60327.1"/>
    </source>
</evidence>
<dbReference type="Gene3D" id="3.40.50.300">
    <property type="entry name" value="P-loop containing nucleotide triphosphate hydrolases"/>
    <property type="match status" value="1"/>
</dbReference>
<evidence type="ECO:0000259" key="1">
    <source>
        <dbReference type="Pfam" id="PF13401"/>
    </source>
</evidence>
<dbReference type="InterPro" id="IPR049945">
    <property type="entry name" value="AAA_22"/>
</dbReference>
<reference evidence="2 3" key="1">
    <citation type="submission" date="2018-08" db="EMBL/GenBank/DDBJ databases">
        <title>Genome and evolution of the arbuscular mycorrhizal fungus Diversispora epigaea (formerly Glomus versiforme) and its bacterial endosymbionts.</title>
        <authorList>
            <person name="Sun X."/>
            <person name="Fei Z."/>
            <person name="Harrison M."/>
        </authorList>
    </citation>
    <scope>NUCLEOTIDE SEQUENCE [LARGE SCALE GENOMIC DNA]</scope>
    <source>
        <strain evidence="2 3">IT104</strain>
    </source>
</reference>
<name>A0A397HBH7_9GLOM</name>
<dbReference type="STRING" id="1348612.A0A397HBH7"/>
<gene>
    <name evidence="2" type="ORF">Glove_355g68</name>
</gene>
<dbReference type="GO" id="GO:0016887">
    <property type="term" value="F:ATP hydrolysis activity"/>
    <property type="evidence" value="ECO:0007669"/>
    <property type="project" value="InterPro"/>
</dbReference>
<organism evidence="2 3">
    <name type="scientific">Diversispora epigaea</name>
    <dbReference type="NCBI Taxonomy" id="1348612"/>
    <lineage>
        <taxon>Eukaryota</taxon>
        <taxon>Fungi</taxon>
        <taxon>Fungi incertae sedis</taxon>
        <taxon>Mucoromycota</taxon>
        <taxon>Glomeromycotina</taxon>
        <taxon>Glomeromycetes</taxon>
        <taxon>Diversisporales</taxon>
        <taxon>Diversisporaceae</taxon>
        <taxon>Diversispora</taxon>
    </lineage>
</organism>
<protein>
    <recommendedName>
        <fullName evidence="1">ORC1/DEAH AAA+ ATPase domain-containing protein</fullName>
    </recommendedName>
</protein>
<dbReference type="SUPFAM" id="SSF52540">
    <property type="entry name" value="P-loop containing nucleoside triphosphate hydrolases"/>
    <property type="match status" value="1"/>
</dbReference>
<sequence length="427" mass="50120">MNLLKSLFHICSVMLFNFRSHQVVTIRSYSSTQEKKNTVRQTEEILKKYWNSFKNANPSKKSTRNKILFTTGIGILAYYLYLTYESLDARVKKMSNVFEKGKINQKIKMFSKNLIKRENLENTLIQILQDFSGGNYYLIMGEHGTGKSTLIRNTILKLKEPKGVVHFECPSEMNNFTKELANHLDSHKGFTWYIKPVENSKYPTWNLLKAQLVNMSYYYEEKYKRPVVLVLDQVDRIAKKDSEFLGILQDFAKDCADNYSLVIIFVASEGLVSRLLQSRSAWSRASISFEVGDIPDEEAVKFLQNFAIDPKIAERVVKYLTGGRFALLNQFQKLNRYRINSFEEFKMKLFKQIKKDLDMIEFSINHKIFTKLIEVHRIDISQAKFDIPLNMIHKLIEVNILKENQDYTVSFHSRYVDTFFREQIKPE</sequence>
<dbReference type="InterPro" id="IPR027417">
    <property type="entry name" value="P-loop_NTPase"/>
</dbReference>
<dbReference type="EMBL" id="PQFF01000324">
    <property type="protein sequence ID" value="RHZ60327.1"/>
    <property type="molecule type" value="Genomic_DNA"/>
</dbReference>
<keyword evidence="3" id="KW-1185">Reference proteome</keyword>
<dbReference type="OrthoDB" id="511599at2759"/>
<dbReference type="Pfam" id="PF13401">
    <property type="entry name" value="AAA_22"/>
    <property type="match status" value="1"/>
</dbReference>
<dbReference type="AlphaFoldDB" id="A0A397HBH7"/>